<dbReference type="InterPro" id="IPR003331">
    <property type="entry name" value="UDP_GlcNAc_Epimerase_2_dom"/>
</dbReference>
<dbReference type="PANTHER" id="PTHR43174:SF1">
    <property type="entry name" value="UDP-N-ACETYLGLUCOSAMINE 2-EPIMERASE"/>
    <property type="match status" value="1"/>
</dbReference>
<protein>
    <submittedName>
        <fullName evidence="3">UDP-N-acetylglucosamine 2-epimerase</fullName>
    </submittedName>
</protein>
<dbReference type="NCBIfam" id="TIGR00236">
    <property type="entry name" value="wecB"/>
    <property type="match status" value="1"/>
</dbReference>
<name>A0A346PEC6_9EURY</name>
<dbReference type="Gene3D" id="3.40.50.2000">
    <property type="entry name" value="Glycogen Phosphorylase B"/>
    <property type="match status" value="2"/>
</dbReference>
<evidence type="ECO:0000313" key="4">
    <source>
        <dbReference type="Proteomes" id="UP000258707"/>
    </source>
</evidence>
<feature type="domain" description="UDP-N-acetylglucosamine 2-epimerase" evidence="2">
    <location>
        <begin position="65"/>
        <end position="388"/>
    </location>
</feature>
<evidence type="ECO:0000259" key="2">
    <source>
        <dbReference type="Pfam" id="PF02350"/>
    </source>
</evidence>
<dbReference type="AlphaFoldDB" id="A0A346PEC6"/>
<organism evidence="3 4">
    <name type="scientific">Natrarchaeobaculum sulfurireducens</name>
    <dbReference type="NCBI Taxonomy" id="2044521"/>
    <lineage>
        <taxon>Archaea</taxon>
        <taxon>Methanobacteriati</taxon>
        <taxon>Methanobacteriota</taxon>
        <taxon>Stenosarchaea group</taxon>
        <taxon>Halobacteria</taxon>
        <taxon>Halobacteriales</taxon>
        <taxon>Natrialbaceae</taxon>
        <taxon>Natrarchaeobaculum</taxon>
    </lineage>
</organism>
<proteinExistence type="predicted"/>
<reference evidence="4" key="1">
    <citation type="submission" date="2017-10" db="EMBL/GenBank/DDBJ databases">
        <title>Phenotypic and genomic properties of facultatively anaerobic sulfur-reducing natronoarchaea from hypersaline soda lakes.</title>
        <authorList>
            <person name="Sorokin D.Y."/>
            <person name="Kublanov I.V."/>
            <person name="Roman P."/>
            <person name="Sinninghe Damste J.S."/>
            <person name="Golyshin P.N."/>
            <person name="Rojo D."/>
            <person name="Ciordia S."/>
            <person name="Mena Md.C."/>
            <person name="Ferrer M."/>
            <person name="Messina E."/>
            <person name="Smedile F."/>
            <person name="La Spada G."/>
            <person name="La Cono V."/>
            <person name="Yakimov M.M."/>
        </authorList>
    </citation>
    <scope>NUCLEOTIDE SEQUENCE [LARGE SCALE GENOMIC DNA]</scope>
    <source>
        <strain evidence="4">AArc1</strain>
    </source>
</reference>
<accession>A0A346PEC6</accession>
<feature type="region of interest" description="Disordered" evidence="1">
    <location>
        <begin position="1"/>
        <end position="28"/>
    </location>
</feature>
<dbReference type="Pfam" id="PF02350">
    <property type="entry name" value="Epimerase_2"/>
    <property type="match status" value="1"/>
</dbReference>
<dbReference type="PANTHER" id="PTHR43174">
    <property type="entry name" value="UDP-N-ACETYLGLUCOSAMINE 2-EPIMERASE"/>
    <property type="match status" value="1"/>
</dbReference>
<dbReference type="EMBL" id="CP024047">
    <property type="protein sequence ID" value="AXR77871.1"/>
    <property type="molecule type" value="Genomic_DNA"/>
</dbReference>
<dbReference type="SUPFAM" id="SSF53756">
    <property type="entry name" value="UDP-Glycosyltransferase/glycogen phosphorylase"/>
    <property type="match status" value="1"/>
</dbReference>
<evidence type="ECO:0000256" key="1">
    <source>
        <dbReference type="SAM" id="MobiDB-lite"/>
    </source>
</evidence>
<sequence length="406" mass="45156">MERERQALSSRTHIDSCDTRRRRARRATRGGRDGWSVMRICSIVGARPQFVKAAIVSRKLRDVGEEVLVHTGQHYDEELSDVFFEELDIPEPEYNLGVESDTHGRQTAAMIDRLEPIVEAEDPDALLLYGDTNSTLAGAIVGSKRDLVVAHVEAGLRSDNRSMPEEINRILTDHAADLCFAPSEEAMVNLASEGVTDGVYCTGDVMYDAILEARDRSQRQSTILDELGVEPGEYVLATVHRASNTDDRSNLAAIVDGLADAPRPVIFPAHPRTVGCLREYGLWDRATEHLEVIDPQGYLDFVRLLDGAERVATDSGGVQKEAFFLGTRCLTLRAETEWVETVECGWNRLVGPNRSRIREELRENWKPESNPHPYGDGTAGQRIVRLLEDHLQTDEAAPAVETASLD</sequence>
<dbReference type="Proteomes" id="UP000258707">
    <property type="component" value="Chromosome"/>
</dbReference>
<evidence type="ECO:0000313" key="3">
    <source>
        <dbReference type="EMBL" id="AXR77871.1"/>
    </source>
</evidence>
<dbReference type="InterPro" id="IPR029767">
    <property type="entry name" value="WecB-like"/>
</dbReference>
<feature type="compositionally biased region" description="Basic and acidic residues" evidence="1">
    <location>
        <begin position="1"/>
        <end position="19"/>
    </location>
</feature>
<dbReference type="CDD" id="cd03786">
    <property type="entry name" value="GTB_UDP-GlcNAc_2-Epimerase"/>
    <property type="match status" value="1"/>
</dbReference>
<dbReference type="KEGG" id="nan:AArc1_1538"/>
<gene>
    <name evidence="3" type="ORF">AArc1_1538</name>
</gene>